<keyword evidence="5" id="KW-0460">Magnesium</keyword>
<keyword evidence="6" id="KW-0511">Multifunctional enzyme</keyword>
<feature type="domain" description="Glutamate-ammonia ligase adenylyltransferase repeated" evidence="7">
    <location>
        <begin position="152"/>
        <end position="357"/>
    </location>
</feature>
<dbReference type="NCBIfam" id="NF010707">
    <property type="entry name" value="PRK14109.1"/>
    <property type="match status" value="1"/>
</dbReference>
<comment type="caution">
    <text evidence="9">The sequence shown here is derived from an EMBL/GenBank/DDBJ whole genome shotgun (WGS) entry which is preliminary data.</text>
</comment>
<dbReference type="InterPro" id="IPR013546">
    <property type="entry name" value="PII_UdlTrfase/GS_AdlTrfase"/>
</dbReference>
<dbReference type="AlphaFoldDB" id="A0A0W8IDQ0"/>
<dbReference type="InterPro" id="IPR005190">
    <property type="entry name" value="GlnE_rpt_dom"/>
</dbReference>
<dbReference type="InterPro" id="IPR023057">
    <property type="entry name" value="GlnE"/>
</dbReference>
<dbReference type="GO" id="GO:0005829">
    <property type="term" value="C:cytosol"/>
    <property type="evidence" value="ECO:0007669"/>
    <property type="project" value="TreeGrafter"/>
</dbReference>
<evidence type="ECO:0000256" key="6">
    <source>
        <dbReference type="ARBA" id="ARBA00023268"/>
    </source>
</evidence>
<dbReference type="Pfam" id="PF08335">
    <property type="entry name" value="GlnD_UR_UTase"/>
    <property type="match status" value="2"/>
</dbReference>
<dbReference type="InterPro" id="IPR043519">
    <property type="entry name" value="NT_sf"/>
</dbReference>
<dbReference type="STRING" id="317018.AVL63_06010"/>
<dbReference type="PANTHER" id="PTHR30621:SF0">
    <property type="entry name" value="BIFUNCTIONAL GLUTAMINE SYNTHETASE ADENYLYLTRANSFERASE_ADENYLYL-REMOVING ENZYME"/>
    <property type="match status" value="1"/>
</dbReference>
<gene>
    <name evidence="9" type="ORF">AVL63_06010</name>
</gene>
<evidence type="ECO:0000256" key="4">
    <source>
        <dbReference type="ARBA" id="ARBA00022840"/>
    </source>
</evidence>
<dbReference type="GO" id="GO:0000820">
    <property type="term" value="P:regulation of glutamine family amino acid metabolic process"/>
    <property type="evidence" value="ECO:0007669"/>
    <property type="project" value="TreeGrafter"/>
</dbReference>
<accession>A0A0W8IDQ0</accession>
<keyword evidence="3" id="KW-0547">Nucleotide-binding</keyword>
<feature type="domain" description="Glutamate-ammonia ligase adenylyltransferase repeated" evidence="7">
    <location>
        <begin position="630"/>
        <end position="869"/>
    </location>
</feature>
<feature type="domain" description="PII-uridylyltransferase/Glutamine-synthetase adenylyltransferase" evidence="8">
    <location>
        <begin position="894"/>
        <end position="1034"/>
    </location>
</feature>
<dbReference type="RefSeq" id="WP_058889272.1">
    <property type="nucleotide sequence ID" value="NZ_LQBM01000004.1"/>
</dbReference>
<keyword evidence="10" id="KW-1185">Reference proteome</keyword>
<sequence>MDAVAPTRRELISAGFQELERASGFLADEQLAGLDPAVLLRTLHYAPNPDQALLLLIRLVERAEEVCDLFEVVTDGVYLRAVPLLRLLGASQALGEFLVRRPENCDLVFSVAHALESERDQHQHNHAPDDAAALDAPEVAEPEVLRSRLMQAVHADAAAEPPTAALGPEFTAKDAGVALRRAYRRELTALALRDLSAADPASYQPLVSRQLSDLAAAAIDAALAVSRAELTERNGRTAETVELAVIGMGKCGARELNYISDVDVIFVHRAAAEVDSAAARNTAVAMASGISKVINGAGPEPGLWEVDANLRPEGRDGDLSRTLESHLEYYKRWAHGWEFQALLKARPIAGSRSLGADYIEAIWPQVWTSSAQENFVENVQRMRRRVFENIPADEVDREIKLGRGGLRDIEFTVQLLQLVHGRVDESLRVRDSLSAIEMLEAGEYVARADRDAMSRCYRLLRLYEHRIQMSSMRRTHLMPVKTDEIRALAHAVKPPNRRRRPAGDEVLSQWREVAREVASFHERIFYRPLLSTTAVLSDDEVRLTAKAAQDRLAALGYHDPAGTMRHISALTGGVSRRSKLQRHILPVMLGWFGEGVDPDGGLLAFRRLSESLGQSPWYLTMLRDSSVAAERLCLVLSGSRFIADMLEHSPESTRWLGDNAALVPRSFDALWKEIGNKIARHRNDLEAAMRLTRLVRQRETLRVAIGDAVGLLEISEVGTALSDVDRAATLGAMRVAESEVWTAEGRHADLAVIAMGRQGGREIGYGSDMDAMFVHDVAEGGDPTRTDAQAQKLAMRISAQLSKPLKPAIRGEFPLKLDADLRPEGKQGPLSRSLESYTEYYRRWMDVWERQALLRARPIGGDDDLLAGFMELADTVRYGAPPSSSQIREIRRIKARVESERLPRGADPSRHVKLGRGGLSDVEWLVQLYQLQHAHQMPRLRTSSTLLALDAMVDEELISPLDAEQLSEAWKLCTRVRSATTVWSGKTADVLPSARRDLDAVARWCGFPSGGSADFEDHYLRTTRRCRQVYERLFYDEA</sequence>
<evidence type="ECO:0000256" key="3">
    <source>
        <dbReference type="ARBA" id="ARBA00022741"/>
    </source>
</evidence>
<dbReference type="Gene3D" id="3.30.460.10">
    <property type="entry name" value="Beta Polymerase, domain 2"/>
    <property type="match status" value="2"/>
</dbReference>
<evidence type="ECO:0000259" key="8">
    <source>
        <dbReference type="Pfam" id="PF08335"/>
    </source>
</evidence>
<evidence type="ECO:0000259" key="7">
    <source>
        <dbReference type="Pfam" id="PF03710"/>
    </source>
</evidence>
<evidence type="ECO:0000256" key="2">
    <source>
        <dbReference type="ARBA" id="ARBA00022695"/>
    </source>
</evidence>
<evidence type="ECO:0000313" key="9">
    <source>
        <dbReference type="EMBL" id="KUG58040.1"/>
    </source>
</evidence>
<dbReference type="CDD" id="cd05401">
    <property type="entry name" value="NT_GlnE_GlnD_like"/>
    <property type="match status" value="2"/>
</dbReference>
<dbReference type="Gene3D" id="1.20.120.330">
    <property type="entry name" value="Nucleotidyltransferases domain 2"/>
    <property type="match status" value="2"/>
</dbReference>
<evidence type="ECO:0000256" key="1">
    <source>
        <dbReference type="ARBA" id="ARBA00022679"/>
    </source>
</evidence>
<dbReference type="EMBL" id="LQBM01000004">
    <property type="protein sequence ID" value="KUG58040.1"/>
    <property type="molecule type" value="Genomic_DNA"/>
</dbReference>
<feature type="domain" description="PII-uridylyltransferase/Glutamine-synthetase adenylyltransferase" evidence="8">
    <location>
        <begin position="382"/>
        <end position="525"/>
    </location>
</feature>
<keyword evidence="4" id="KW-0067">ATP-binding</keyword>
<dbReference type="PANTHER" id="PTHR30621">
    <property type="entry name" value="GLUTAMINE SYNTHETASE ADENYLYLTRANSFERASE"/>
    <property type="match status" value="1"/>
</dbReference>
<proteinExistence type="predicted"/>
<reference evidence="10" key="1">
    <citation type="submission" date="2015-12" db="EMBL/GenBank/DDBJ databases">
        <authorList>
            <person name="Nair G.R."/>
            <person name="Kaur G."/>
            <person name="Mayilraj S."/>
        </authorList>
    </citation>
    <scope>NUCLEOTIDE SEQUENCE [LARGE SCALE GENOMIC DNA]</scope>
    <source>
        <strain evidence="10">CD08_7</strain>
    </source>
</reference>
<dbReference type="GO" id="GO:0008882">
    <property type="term" value="F:[glutamate-ammonia-ligase] adenylyltransferase activity"/>
    <property type="evidence" value="ECO:0007669"/>
    <property type="project" value="InterPro"/>
</dbReference>
<protein>
    <submittedName>
        <fullName evidence="9">Glutamine-synthetase adenylyltransferase</fullName>
    </submittedName>
</protein>
<dbReference type="Pfam" id="PF03710">
    <property type="entry name" value="GlnE"/>
    <property type="match status" value="2"/>
</dbReference>
<organism evidence="9 10">
    <name type="scientific">Nesterenkonia jeotgali</name>
    <dbReference type="NCBI Taxonomy" id="317018"/>
    <lineage>
        <taxon>Bacteria</taxon>
        <taxon>Bacillati</taxon>
        <taxon>Actinomycetota</taxon>
        <taxon>Actinomycetes</taxon>
        <taxon>Micrococcales</taxon>
        <taxon>Micrococcaceae</taxon>
        <taxon>Nesterenkonia</taxon>
    </lineage>
</organism>
<evidence type="ECO:0000256" key="5">
    <source>
        <dbReference type="ARBA" id="ARBA00022842"/>
    </source>
</evidence>
<dbReference type="GO" id="GO:0005524">
    <property type="term" value="F:ATP binding"/>
    <property type="evidence" value="ECO:0007669"/>
    <property type="project" value="UniProtKB-KW"/>
</dbReference>
<dbReference type="Proteomes" id="UP000054023">
    <property type="component" value="Unassembled WGS sequence"/>
</dbReference>
<dbReference type="SUPFAM" id="SSF81301">
    <property type="entry name" value="Nucleotidyltransferase"/>
    <property type="match status" value="2"/>
</dbReference>
<keyword evidence="2 9" id="KW-0548">Nucleotidyltransferase</keyword>
<keyword evidence="1 9" id="KW-0808">Transferase</keyword>
<evidence type="ECO:0000313" key="10">
    <source>
        <dbReference type="Proteomes" id="UP000054023"/>
    </source>
</evidence>
<dbReference type="SUPFAM" id="SSF81593">
    <property type="entry name" value="Nucleotidyltransferase substrate binding subunit/domain"/>
    <property type="match status" value="2"/>
</dbReference>
<name>A0A0W8IDQ0_9MICC</name>